<evidence type="ECO:0000256" key="2">
    <source>
        <dbReference type="PROSITE-ProRule" id="PRU00192"/>
    </source>
</evidence>
<dbReference type="Gene3D" id="2.30.30.40">
    <property type="entry name" value="SH3 Domains"/>
    <property type="match status" value="1"/>
</dbReference>
<evidence type="ECO:0000313" key="4">
    <source>
        <dbReference type="EMBL" id="TPX74727.1"/>
    </source>
</evidence>
<dbReference type="PRINTS" id="PR00452">
    <property type="entry name" value="SH3DOMAIN"/>
</dbReference>
<dbReference type="EMBL" id="QEAP01000111">
    <property type="protein sequence ID" value="TPX74727.1"/>
    <property type="molecule type" value="Genomic_DNA"/>
</dbReference>
<reference evidence="4 5" key="1">
    <citation type="journal article" date="2019" name="Sci. Rep.">
        <title>Comparative genomics of chytrid fungi reveal insights into the obligate biotrophic and pathogenic lifestyle of Synchytrium endobioticum.</title>
        <authorList>
            <person name="van de Vossenberg B.T.L.H."/>
            <person name="Warris S."/>
            <person name="Nguyen H.D.T."/>
            <person name="van Gent-Pelzer M.P.E."/>
            <person name="Joly D.L."/>
            <person name="van de Geest H.C."/>
            <person name="Bonants P.J.M."/>
            <person name="Smith D.S."/>
            <person name="Levesque C.A."/>
            <person name="van der Lee T.A.J."/>
        </authorList>
    </citation>
    <scope>NUCLEOTIDE SEQUENCE [LARGE SCALE GENOMIC DNA]</scope>
    <source>
        <strain evidence="4 5">CBS 675.73</strain>
    </source>
</reference>
<dbReference type="AlphaFoldDB" id="A0A507FI30"/>
<accession>A0A507FI30</accession>
<dbReference type="Proteomes" id="UP000320333">
    <property type="component" value="Unassembled WGS sequence"/>
</dbReference>
<dbReference type="OrthoDB" id="8783038at2759"/>
<keyword evidence="1 2" id="KW-0728">SH3 domain</keyword>
<dbReference type="CDD" id="cd00174">
    <property type="entry name" value="SH3"/>
    <property type="match status" value="1"/>
</dbReference>
<dbReference type="PROSITE" id="PS50002">
    <property type="entry name" value="SH3"/>
    <property type="match status" value="1"/>
</dbReference>
<keyword evidence="5" id="KW-1185">Reference proteome</keyword>
<sequence>MTVEVGHAGTAPKQTVLPHDHQSNALLSQIVTMMAAHDSKLDRLLARMDAIDERIARIEPETADASALASLTALTLRIEAMSGVAGTDIVGTASAGFGSANLSTPTASNEASSDSLAALNSLAVRLEVLAASSAPASANPSLAIPNNSQFESIARTIDAISDRMNVLQENVSSLDARTAAPQAKDTLVLEKLSDLESQMNSLPSMYMDSFTTSLQKHTSSLLTTFEQVIKEQGETLSAAALAATDMASSTSTSLKRSRMSMSLPSLPIVPDMGIAKRWSKLTGGMSLSRPLTPTSTTVNASSASTTANVSDELVIASVESPNVPFEVYALYPFKAEYEDELEMDAGDVVTVNATSGRNGDVSHNGWWHAKAADGKDGWIPSNYVKP</sequence>
<gene>
    <name evidence="4" type="ORF">CcCBS67573_g03995</name>
</gene>
<dbReference type="InterPro" id="IPR001452">
    <property type="entry name" value="SH3_domain"/>
</dbReference>
<dbReference type="SUPFAM" id="SSF50044">
    <property type="entry name" value="SH3-domain"/>
    <property type="match status" value="1"/>
</dbReference>
<dbReference type="STRING" id="246404.A0A507FI30"/>
<organism evidence="4 5">
    <name type="scientific">Chytriomyces confervae</name>
    <dbReference type="NCBI Taxonomy" id="246404"/>
    <lineage>
        <taxon>Eukaryota</taxon>
        <taxon>Fungi</taxon>
        <taxon>Fungi incertae sedis</taxon>
        <taxon>Chytridiomycota</taxon>
        <taxon>Chytridiomycota incertae sedis</taxon>
        <taxon>Chytridiomycetes</taxon>
        <taxon>Chytridiales</taxon>
        <taxon>Chytriomycetaceae</taxon>
        <taxon>Chytriomyces</taxon>
    </lineage>
</organism>
<proteinExistence type="predicted"/>
<dbReference type="SMART" id="SM00326">
    <property type="entry name" value="SH3"/>
    <property type="match status" value="1"/>
</dbReference>
<dbReference type="Pfam" id="PF14604">
    <property type="entry name" value="SH3_9"/>
    <property type="match status" value="1"/>
</dbReference>
<comment type="caution">
    <text evidence="4">The sequence shown here is derived from an EMBL/GenBank/DDBJ whole genome shotgun (WGS) entry which is preliminary data.</text>
</comment>
<feature type="domain" description="SH3" evidence="3">
    <location>
        <begin position="322"/>
        <end position="386"/>
    </location>
</feature>
<name>A0A507FI30_9FUNG</name>
<evidence type="ECO:0000256" key="1">
    <source>
        <dbReference type="ARBA" id="ARBA00022443"/>
    </source>
</evidence>
<protein>
    <recommendedName>
        <fullName evidence="3">SH3 domain-containing protein</fullName>
    </recommendedName>
</protein>
<evidence type="ECO:0000259" key="3">
    <source>
        <dbReference type="PROSITE" id="PS50002"/>
    </source>
</evidence>
<evidence type="ECO:0000313" key="5">
    <source>
        <dbReference type="Proteomes" id="UP000320333"/>
    </source>
</evidence>
<dbReference type="InterPro" id="IPR036028">
    <property type="entry name" value="SH3-like_dom_sf"/>
</dbReference>